<dbReference type="GO" id="GO:0005524">
    <property type="term" value="F:ATP binding"/>
    <property type="evidence" value="ECO:0007669"/>
    <property type="project" value="UniProtKB-KW"/>
</dbReference>
<dbReference type="InterPro" id="IPR001650">
    <property type="entry name" value="Helicase_C-like"/>
</dbReference>
<dbReference type="InterPro" id="IPR011545">
    <property type="entry name" value="DEAD/DEAH_box_helicase_dom"/>
</dbReference>
<evidence type="ECO:0000313" key="14">
    <source>
        <dbReference type="EMBL" id="OKL62814.1"/>
    </source>
</evidence>
<evidence type="ECO:0000256" key="3">
    <source>
        <dbReference type="ARBA" id="ARBA00022801"/>
    </source>
</evidence>
<dbReference type="GO" id="GO:0003724">
    <property type="term" value="F:RNA helicase activity"/>
    <property type="evidence" value="ECO:0007669"/>
    <property type="project" value="UniProtKB-EC"/>
</dbReference>
<feature type="region of interest" description="Disordered" evidence="8">
    <location>
        <begin position="1488"/>
        <end position="1538"/>
    </location>
</feature>
<keyword evidence="9" id="KW-0812">Transmembrane</keyword>
<feature type="domain" description="Helicase ATP-binding" evidence="10">
    <location>
        <begin position="587"/>
        <end position="784"/>
    </location>
</feature>
<dbReference type="InterPro" id="IPR011330">
    <property type="entry name" value="Glyco_hydro/deAcase_b/a-brl"/>
</dbReference>
<dbReference type="Pfam" id="PF02391">
    <property type="entry name" value="MoaE"/>
    <property type="match status" value="1"/>
</dbReference>
<dbReference type="SUPFAM" id="SSF54690">
    <property type="entry name" value="Molybdopterin synthase subunit MoaE"/>
    <property type="match status" value="1"/>
</dbReference>
<dbReference type="Gene3D" id="3.20.20.370">
    <property type="entry name" value="Glycoside hydrolase/deacetylase"/>
    <property type="match status" value="1"/>
</dbReference>
<keyword evidence="5" id="KW-0067">ATP-binding</keyword>
<feature type="domain" description="NodB homology" evidence="13">
    <location>
        <begin position="1265"/>
        <end position="1452"/>
    </location>
</feature>
<dbReference type="InterPro" id="IPR000629">
    <property type="entry name" value="RNA-helicase_DEAD-box_CS"/>
</dbReference>
<dbReference type="CDD" id="cd00756">
    <property type="entry name" value="MoaE"/>
    <property type="match status" value="1"/>
</dbReference>
<dbReference type="PROSITE" id="PS00039">
    <property type="entry name" value="DEAD_ATP_HELICASE"/>
    <property type="match status" value="1"/>
</dbReference>
<dbReference type="PROSITE" id="PS51677">
    <property type="entry name" value="NODB"/>
    <property type="match status" value="1"/>
</dbReference>
<protein>
    <recommendedName>
        <fullName evidence="1">RNA helicase</fullName>
        <ecNumber evidence="1">3.6.4.13</ecNumber>
    </recommendedName>
</protein>
<dbReference type="Proteomes" id="UP000214365">
    <property type="component" value="Unassembled WGS sequence"/>
</dbReference>
<dbReference type="EMBL" id="LFMY01000002">
    <property type="protein sequence ID" value="OKL62814.1"/>
    <property type="molecule type" value="Genomic_DNA"/>
</dbReference>
<dbReference type="Pfam" id="PF00271">
    <property type="entry name" value="Helicase_C"/>
    <property type="match status" value="1"/>
</dbReference>
<keyword evidence="2" id="KW-0547">Nucleotide-binding</keyword>
<dbReference type="InterPro" id="IPR014014">
    <property type="entry name" value="RNA_helicase_DEAD_Q_motif"/>
</dbReference>
<evidence type="ECO:0000313" key="15">
    <source>
        <dbReference type="Proteomes" id="UP000214365"/>
    </source>
</evidence>
<dbReference type="SMART" id="SM00490">
    <property type="entry name" value="HELICc"/>
    <property type="match status" value="1"/>
</dbReference>
<evidence type="ECO:0000259" key="11">
    <source>
        <dbReference type="PROSITE" id="PS51194"/>
    </source>
</evidence>
<evidence type="ECO:0000256" key="7">
    <source>
        <dbReference type="PROSITE-ProRule" id="PRU00552"/>
    </source>
</evidence>
<evidence type="ECO:0000259" key="12">
    <source>
        <dbReference type="PROSITE" id="PS51195"/>
    </source>
</evidence>
<dbReference type="CDD" id="cd10917">
    <property type="entry name" value="CE4_NodB_like_6s_7s"/>
    <property type="match status" value="1"/>
</dbReference>
<evidence type="ECO:0000256" key="1">
    <source>
        <dbReference type="ARBA" id="ARBA00012552"/>
    </source>
</evidence>
<dbReference type="InterPro" id="IPR027417">
    <property type="entry name" value="P-loop_NTPase"/>
</dbReference>
<evidence type="ECO:0000256" key="2">
    <source>
        <dbReference type="ARBA" id="ARBA00022741"/>
    </source>
</evidence>
<dbReference type="Pfam" id="PF00270">
    <property type="entry name" value="DEAD"/>
    <property type="match status" value="1"/>
</dbReference>
<dbReference type="GO" id="GO:0016810">
    <property type="term" value="F:hydrolase activity, acting on carbon-nitrogen (but not peptide) bonds"/>
    <property type="evidence" value="ECO:0007669"/>
    <property type="project" value="InterPro"/>
</dbReference>
<dbReference type="InterPro" id="IPR002509">
    <property type="entry name" value="NODB_dom"/>
</dbReference>
<dbReference type="SUPFAM" id="SSF52540">
    <property type="entry name" value="P-loop containing nucleoside triphosphate hydrolases"/>
    <property type="match status" value="1"/>
</dbReference>
<dbReference type="InterPro" id="IPR037293">
    <property type="entry name" value="Gal_Oxidase_central_sf"/>
</dbReference>
<organism evidence="14 15">
    <name type="scientific">Talaromyces atroroseus</name>
    <dbReference type="NCBI Taxonomy" id="1441469"/>
    <lineage>
        <taxon>Eukaryota</taxon>
        <taxon>Fungi</taxon>
        <taxon>Dikarya</taxon>
        <taxon>Ascomycota</taxon>
        <taxon>Pezizomycotina</taxon>
        <taxon>Eurotiomycetes</taxon>
        <taxon>Eurotiomycetidae</taxon>
        <taxon>Eurotiales</taxon>
        <taxon>Trichocomaceae</taxon>
        <taxon>Talaromyces</taxon>
        <taxon>Talaromyces sect. Trachyspermi</taxon>
    </lineage>
</organism>
<dbReference type="CDD" id="cd18787">
    <property type="entry name" value="SF2_C_DEAD"/>
    <property type="match status" value="1"/>
</dbReference>
<dbReference type="InterPro" id="IPR011043">
    <property type="entry name" value="Gal_Oxase/kelch_b-propeller"/>
</dbReference>
<feature type="compositionally biased region" description="Polar residues" evidence="8">
    <location>
        <begin position="1510"/>
        <end position="1533"/>
    </location>
</feature>
<feature type="domain" description="Helicase C-terminal" evidence="11">
    <location>
        <begin position="796"/>
        <end position="961"/>
    </location>
</feature>
<dbReference type="InterPro" id="IPR009880">
    <property type="entry name" value="Glyoxal_oxidase_N"/>
</dbReference>
<feature type="domain" description="DEAD-box RNA helicase Q" evidence="12">
    <location>
        <begin position="556"/>
        <end position="584"/>
    </location>
</feature>
<dbReference type="RefSeq" id="XP_020122935.1">
    <property type="nucleotide sequence ID" value="XM_020261589.1"/>
</dbReference>
<dbReference type="SUPFAM" id="SSF50965">
    <property type="entry name" value="Galactose oxidase, central domain"/>
    <property type="match status" value="1"/>
</dbReference>
<sequence length="1705" mass="190974">MAAVLMPNGNVVFLDKYAYSAEYNLTTNTARGLTCKTNAFCSGGSFLADGRVISVGGNGPLLHIDPTVGDGFRAIRYLEREIDDSDGDDDDDGWYESGHRLSTPRWYPSVQIMPDKRLFVASGSVNGLDPTKEENNNPTFEILDQNGRSISHSIRLSILERNQPYYMYPFLHLLKDSRLFIFVSRSAEIYDVTNQKTTRRLPNLRGAHRTYPNSGGSVLLPLKMDNNWEPDIIVCGGGAYADITSLADRTCGHIQPLSADPVWQIEKMPEERWTQVDDCWFLLDPSLIPFSCTLLLDGTVMVAGSNPIEQPRLEPDFRSPATTYVTEFRVEIYTPPYLNEDNAFKRPRDIWISQKHISADGTSFVTAFTGFEVYPWRIRAASCLLGLMLFTSCSMEYPEWDSLLCVTEKEKGEARSGTQALTGCTLLAMNPFATKDMADALPEVMPPVSRLDQEAATLARDKGWVEPEKYDYTRYAGQTTETPANGHNVPVNTIPWASDARKYEWKEEYGDVGPKDEELEKMLFRSEFINRAGVKFENISSIKVVVEATTKVAPIASFKDAGLHPVMLENIALCGYKIPTPIQAYGIPTILEGRDLMAVAQTGSGKTAAFLIPILSKLMGKAKKLTAPRPNVGASFDPKENAVRAEPLVLVIVPTRELACQIFDEARRLCYRSMLRPCVAYGGGPISHQRTELQQGCDILIGTPGRLIDFMSKPHILSLRRVRYTIIDEADELLQADWEEDFTKLLSGGDANEDGDHCYMMFSATFNKGCREVARKHLENDHVRIRVGRAGSTHVNIQQKIVYADEDAKKRCLYDRLLSMPPARTLVFVNSKAQADLIDDYLYNMGLPSTSIHSGRTQREREDAMIAFRSGKTPILIATGVSARGLDVKNVMHVINYDLPNVDHGGIDEYIHRIGRTARIGNEGFATSFYNNEKNTEIARDLVMVLMETDQDIPDFLQELKPEGKPVFDDDTDGEAETKETTPIEEPEISSFSETVLSNETDGTAGVLACEGSCLQCKLSVIKNILPTEPCSTSVIQQYLWSINYYSFVAFTIAIMAPITVLVYFILLIGVSQTIAMIPQRMGPYEFVIDTFCESPFNELGAWHGPGENLPIKYDEDDDGDCLMRLFPSNPDHNYHTQFSYSCFDLTDHEDMYLHVEYSGSDAFTISIFQHNGECNSYRAPYPGTSDSVEAARYTTSDNNNNIYVPISHFYVDLDIVSSIGFHGFYTTDETILRKVEIVKYLPDDVEIPRKLPTGTLVLNCKRPNSFAFGIDDGDPRLAQEVMEILDDEDITVTFFVVGMGLLDPSTNFTDVYTEMLRRGHQVALHSSTHPKMEGLHTRDEIDDEILGGYYAIKELLGVESRYFRPPYGTVGARTRQRLSTLLDDPYIVNWSVDVEDWLWAGTDRPERQLRAFRRDVDRGGDLVVMHYLTWDTVQYFRDFIQIARDTGKQIMRVDQCMMDPDAPELISVLGENGKLLRTQLQSQSVLDSQVGRITRHTDKTMPPNDSDHNTTAAPNQQPASSTMSTPAHQDPSTYPRKVHLDDEKIYLELTYTPLDTNSILSHVSSPSAGANVLFLGTTRDSFNNRAVSQLSYTSYATLALKTLTEIAREAKRAFAIDSGNGNSGLIAISIAHRLGVVPISEASIAIAVSAGHRGTAWRAAESLLESCKEKLEVWKREEFVGERPEDGEWRANRDTDPEGRFVEK</sequence>
<evidence type="ECO:0000256" key="5">
    <source>
        <dbReference type="ARBA" id="ARBA00022840"/>
    </source>
</evidence>
<keyword evidence="9" id="KW-0472">Membrane</keyword>
<evidence type="ECO:0000256" key="6">
    <source>
        <dbReference type="ARBA" id="ARBA00047984"/>
    </source>
</evidence>
<dbReference type="EC" id="3.6.4.13" evidence="1"/>
<evidence type="ECO:0000256" key="4">
    <source>
        <dbReference type="ARBA" id="ARBA00022806"/>
    </source>
</evidence>
<evidence type="ECO:0000259" key="13">
    <source>
        <dbReference type="PROSITE" id="PS51677"/>
    </source>
</evidence>
<dbReference type="InterPro" id="IPR003448">
    <property type="entry name" value="Mopterin_biosynth_MoaE"/>
</dbReference>
<dbReference type="PANTHER" id="PTHR47958">
    <property type="entry name" value="ATP-DEPENDENT RNA HELICASE DBP3"/>
    <property type="match status" value="1"/>
</dbReference>
<evidence type="ECO:0000256" key="9">
    <source>
        <dbReference type="SAM" id="Phobius"/>
    </source>
</evidence>
<name>A0A1Q5QA47_TALAT</name>
<dbReference type="Gene3D" id="3.40.50.300">
    <property type="entry name" value="P-loop containing nucleotide triphosphate hydrolases"/>
    <property type="match status" value="2"/>
</dbReference>
<evidence type="ECO:0000256" key="8">
    <source>
        <dbReference type="SAM" id="MobiDB-lite"/>
    </source>
</evidence>
<gene>
    <name evidence="14" type="ORF">UA08_01877</name>
</gene>
<evidence type="ECO:0000259" key="10">
    <source>
        <dbReference type="PROSITE" id="PS51192"/>
    </source>
</evidence>
<dbReference type="OrthoDB" id="196131at2759"/>
<feature type="region of interest" description="Disordered" evidence="8">
    <location>
        <begin position="1682"/>
        <end position="1705"/>
    </location>
</feature>
<dbReference type="InterPro" id="IPR036563">
    <property type="entry name" value="MoaE_sf"/>
</dbReference>
<dbReference type="InterPro" id="IPR014001">
    <property type="entry name" value="Helicase_ATP-bd"/>
</dbReference>
<keyword evidence="9" id="KW-1133">Transmembrane helix</keyword>
<dbReference type="Pfam" id="PF01522">
    <property type="entry name" value="Polysacc_deac_1"/>
    <property type="match status" value="1"/>
</dbReference>
<dbReference type="Gene3D" id="2.130.10.80">
    <property type="entry name" value="Galactose oxidase/kelch, beta-propeller"/>
    <property type="match status" value="1"/>
</dbReference>
<dbReference type="SUPFAM" id="SSF88713">
    <property type="entry name" value="Glycoside hydrolase/deacetylase"/>
    <property type="match status" value="1"/>
</dbReference>
<dbReference type="PROSITE" id="PS51192">
    <property type="entry name" value="HELICASE_ATP_BIND_1"/>
    <property type="match status" value="1"/>
</dbReference>
<dbReference type="GO" id="GO:0003676">
    <property type="term" value="F:nucleic acid binding"/>
    <property type="evidence" value="ECO:0007669"/>
    <property type="project" value="InterPro"/>
</dbReference>
<dbReference type="GO" id="GO:0005975">
    <property type="term" value="P:carbohydrate metabolic process"/>
    <property type="evidence" value="ECO:0007669"/>
    <property type="project" value="InterPro"/>
</dbReference>
<proteinExistence type="predicted"/>
<keyword evidence="3" id="KW-0378">Hydrolase</keyword>
<dbReference type="GeneID" id="31001632"/>
<feature type="short sequence motif" description="Q motif" evidence="7">
    <location>
        <begin position="556"/>
        <end position="584"/>
    </location>
</feature>
<feature type="transmembrane region" description="Helical" evidence="9">
    <location>
        <begin position="1045"/>
        <end position="1071"/>
    </location>
</feature>
<dbReference type="GO" id="GO:0006777">
    <property type="term" value="P:Mo-molybdopterin cofactor biosynthetic process"/>
    <property type="evidence" value="ECO:0007669"/>
    <property type="project" value="InterPro"/>
</dbReference>
<dbReference type="PROSITE" id="PS51195">
    <property type="entry name" value="Q_MOTIF"/>
    <property type="match status" value="1"/>
</dbReference>
<dbReference type="PROSITE" id="PS51194">
    <property type="entry name" value="HELICASE_CTER"/>
    <property type="match status" value="1"/>
</dbReference>
<keyword evidence="4" id="KW-0347">Helicase</keyword>
<dbReference type="SMART" id="SM00487">
    <property type="entry name" value="DEXDc"/>
    <property type="match status" value="1"/>
</dbReference>
<dbReference type="Pfam" id="PF07250">
    <property type="entry name" value="Glyoxal_oxid_N"/>
    <property type="match status" value="1"/>
</dbReference>
<feature type="region of interest" description="Disordered" evidence="8">
    <location>
        <begin position="964"/>
        <end position="990"/>
    </location>
</feature>
<keyword evidence="15" id="KW-1185">Reference proteome</keyword>
<reference evidence="14 15" key="1">
    <citation type="submission" date="2015-06" db="EMBL/GenBank/DDBJ databases">
        <title>Talaromyces atroroseus IBT 11181 draft genome.</title>
        <authorList>
            <person name="Rasmussen K.B."/>
            <person name="Rasmussen S."/>
            <person name="Petersen B."/>
            <person name="Sicheritz-Ponten T."/>
            <person name="Mortensen U.H."/>
            <person name="Thrane U."/>
        </authorList>
    </citation>
    <scope>NUCLEOTIDE SEQUENCE [LARGE SCALE GENOMIC DNA]</scope>
    <source>
        <strain evidence="14 15">IBT 11181</strain>
    </source>
</reference>
<comment type="catalytic activity">
    <reaction evidence="6">
        <text>ATP + H2O = ADP + phosphate + H(+)</text>
        <dbReference type="Rhea" id="RHEA:13065"/>
        <dbReference type="ChEBI" id="CHEBI:15377"/>
        <dbReference type="ChEBI" id="CHEBI:15378"/>
        <dbReference type="ChEBI" id="CHEBI:30616"/>
        <dbReference type="ChEBI" id="CHEBI:43474"/>
        <dbReference type="ChEBI" id="CHEBI:456216"/>
        <dbReference type="EC" id="3.6.4.13"/>
    </reaction>
</comment>
<dbReference type="Gene3D" id="3.90.1170.40">
    <property type="entry name" value="Molybdopterin biosynthesis MoaE subunit"/>
    <property type="match status" value="1"/>
</dbReference>
<comment type="caution">
    <text evidence="14">The sequence shown here is derived from an EMBL/GenBank/DDBJ whole genome shotgun (WGS) entry which is preliminary data.</text>
</comment>
<dbReference type="STRING" id="1441469.A0A1Q5QA47"/>
<accession>A0A1Q5QA47</accession>